<name>A0A1I5JVP8_9HYPH</name>
<accession>A0A1I5JVP8</accession>
<proteinExistence type="predicted"/>
<dbReference type="SUPFAM" id="SSF103025">
    <property type="entry name" value="Folate-binding domain"/>
    <property type="match status" value="1"/>
</dbReference>
<dbReference type="AlphaFoldDB" id="A0A1I5JVP8"/>
<dbReference type="Proteomes" id="UP000199236">
    <property type="component" value="Unassembled WGS sequence"/>
</dbReference>
<dbReference type="STRING" id="655353.SAMN04488056_112121"/>
<dbReference type="Pfam" id="PF04268">
    <property type="entry name" value="SoxG"/>
    <property type="match status" value="1"/>
</dbReference>
<organism evidence="1 2">
    <name type="scientific">Cohaesibacter marisflavi</name>
    <dbReference type="NCBI Taxonomy" id="655353"/>
    <lineage>
        <taxon>Bacteria</taxon>
        <taxon>Pseudomonadati</taxon>
        <taxon>Pseudomonadota</taxon>
        <taxon>Alphaproteobacteria</taxon>
        <taxon>Hyphomicrobiales</taxon>
        <taxon>Cohaesibacteraceae</taxon>
    </lineage>
</organism>
<protein>
    <submittedName>
        <fullName evidence="1">Sarcosine oxidase subunit gamma</fullName>
    </submittedName>
</protein>
<reference evidence="1 2" key="1">
    <citation type="submission" date="2016-10" db="EMBL/GenBank/DDBJ databases">
        <authorList>
            <person name="de Groot N.N."/>
        </authorList>
    </citation>
    <scope>NUCLEOTIDE SEQUENCE [LARGE SCALE GENOMIC DNA]</scope>
    <source>
        <strain evidence="1 2">CGMCC 1.9157</strain>
    </source>
</reference>
<dbReference type="InterPro" id="IPR007375">
    <property type="entry name" value="SoxG"/>
</dbReference>
<gene>
    <name evidence="1" type="ORF">SAMN04488056_112121</name>
</gene>
<sequence length="198" mass="21781">MDNLQHLSAQSPLYAKRDLLKNGSGQAVTLSLESEPNLITLRGDSADKSFLAAVKNLIGSPLPVKPCSSQEKGEVAALWMGPDEWLIIANETDSLKPLPEMALALAEYHCALVDISNSKVMLSLAGPSSRDVLSKGCSIDFYSNKWRKGHCVNSLYARCDVTIWQRATRDHYAILVRNSFSDYVSDYLLDAALEYNVA</sequence>
<dbReference type="InterPro" id="IPR027266">
    <property type="entry name" value="TrmE/GcvT-like"/>
</dbReference>
<dbReference type="EMBL" id="FOVR01000012">
    <property type="protein sequence ID" value="SFO76790.1"/>
    <property type="molecule type" value="Genomic_DNA"/>
</dbReference>
<dbReference type="RefSeq" id="WP_175528161.1">
    <property type="nucleotide sequence ID" value="NZ_FOVR01000012.1"/>
</dbReference>
<dbReference type="Gene3D" id="3.30.1360.120">
    <property type="entry name" value="Probable tRNA modification gtpase trme, domain 1"/>
    <property type="match status" value="1"/>
</dbReference>
<evidence type="ECO:0000313" key="2">
    <source>
        <dbReference type="Proteomes" id="UP000199236"/>
    </source>
</evidence>
<dbReference type="Gene3D" id="3.30.70.1520">
    <property type="entry name" value="Heterotetrameric sarcosine oxidase"/>
    <property type="match status" value="1"/>
</dbReference>
<keyword evidence="2" id="KW-1185">Reference proteome</keyword>
<evidence type="ECO:0000313" key="1">
    <source>
        <dbReference type="EMBL" id="SFO76790.1"/>
    </source>
</evidence>